<comment type="domain">
    <text evidence="6">The Q motif is unique to and characteristic of the DEAD box family of RNA helicases and controls ATP binding and hydrolysis.</text>
</comment>
<keyword evidence="4 6" id="KW-0067">ATP-binding</keyword>
<sequence>MYARYIPPPKGGSNSNASTPHSSSKTTNSTAPTPATNAFGVSRYVPPSAKPVAQSKQIQTPQVQYFDDAPPTNTKRKLDASDESKETPGPDSKKPKTEEPTTQKDGEDAPKKKKKVRRGKRRTGATNDEGDDDGIKPAQEAPEAKSKKADATPEESQTLDEDSAKDKKKPKQEIKEKKEKRKRKSQNDEQESEAPQKPVPDEDRNEDVSMTDAAEPIENMPEPTEPAADEEDKRRKRREKKKKEKETEPAEEQEDEPQTNQRHKTVMSKLEKSLKLASEMPADEQDEEDRGELHGLEPLPQPEPVSSLTTSKPNYKILPSWLEDPIRVSQDTRTPFAELDIIPKVCRVLEEKGFRDAFAVQTAAIPLLLPTSKQRGDVLISAATGSGKTLAYALPVVRDISQGCLTRLRALVVLPTRELVKQAQETFELCARAFDGGDRKRVRVGISIGSQSLEAEQKAFMDQELRYDPDTYKKLKEETQLRNQLKWGLSASENLQDLDMEDTDPRLSHMNGYVVDYLSKIDVLICTPGRLVEHMEQTRGFNLDYVRWLVVDEADKLLAQSFQGWLDLVMEKFRTNKFTARDFHDMDFSGVRKVILSATLTRDLSLLSQLGLQRPRLIVLESDGDIQLAEHSLPLSLKEHAIRVHDTNLKPLYLLDLLRSQDMLMASPNKGEDEPKAEEAEDSDTSSDSSSSSGSGSDSDATSDTSSDTSSDSDSDTETNTKSKVSGRTLKSHIPISLIFTKSNESALRLSRLLALLDPSLADHIGTLTSTTPTHIRRKTLRAFSTASSPIRLLIASDLVARGIDLPNLDHVINYDLPPSVAGYVHRVGRTARAGRSGCAWTLVGDDESGWFWGKIAKGTGVKRAQKVERTRIEEIDEKRVEGYEASLEKLGKEAGR</sequence>
<feature type="region of interest" description="Disordered" evidence="7">
    <location>
        <begin position="666"/>
        <end position="727"/>
    </location>
</feature>
<dbReference type="Gene3D" id="3.40.50.300">
    <property type="entry name" value="P-loop containing nucleotide triphosphate hydrolases"/>
    <property type="match status" value="2"/>
</dbReference>
<feature type="compositionally biased region" description="Low complexity" evidence="7">
    <location>
        <begin position="13"/>
        <end position="38"/>
    </location>
</feature>
<dbReference type="GO" id="GO:0003724">
    <property type="term" value="F:RNA helicase activity"/>
    <property type="evidence" value="ECO:0007669"/>
    <property type="project" value="UniProtKB-EC"/>
</dbReference>
<feature type="region of interest" description="Disordered" evidence="7">
    <location>
        <begin position="1"/>
        <end position="266"/>
    </location>
</feature>
<comment type="catalytic activity">
    <reaction evidence="6">
        <text>ATP + H2O = ADP + phosphate + H(+)</text>
        <dbReference type="Rhea" id="RHEA:13065"/>
        <dbReference type="ChEBI" id="CHEBI:15377"/>
        <dbReference type="ChEBI" id="CHEBI:15378"/>
        <dbReference type="ChEBI" id="CHEBI:30616"/>
        <dbReference type="ChEBI" id="CHEBI:43474"/>
        <dbReference type="ChEBI" id="CHEBI:456216"/>
        <dbReference type="EC" id="3.6.4.13"/>
    </reaction>
</comment>
<evidence type="ECO:0000256" key="4">
    <source>
        <dbReference type="ARBA" id="ARBA00022840"/>
    </source>
</evidence>
<gene>
    <name evidence="10" type="ORF">FMEXI_6055</name>
</gene>
<dbReference type="SUPFAM" id="SSF52540">
    <property type="entry name" value="P-loop containing nucleoside triphosphate hydrolases"/>
    <property type="match status" value="1"/>
</dbReference>
<dbReference type="Pfam" id="PF00271">
    <property type="entry name" value="Helicase_C"/>
    <property type="match status" value="1"/>
</dbReference>
<evidence type="ECO:0000256" key="2">
    <source>
        <dbReference type="ARBA" id="ARBA00022801"/>
    </source>
</evidence>
<dbReference type="SMART" id="SM00487">
    <property type="entry name" value="DEXDc"/>
    <property type="match status" value="1"/>
</dbReference>
<feature type="compositionally biased region" description="Basic residues" evidence="7">
    <location>
        <begin position="111"/>
        <end position="123"/>
    </location>
</feature>
<keyword evidence="5 6" id="KW-0694">RNA-binding</keyword>
<proteinExistence type="inferred from homology"/>
<dbReference type="InterPro" id="IPR000629">
    <property type="entry name" value="RNA-helicase_DEAD-box_CS"/>
</dbReference>
<evidence type="ECO:0000313" key="11">
    <source>
        <dbReference type="Proteomes" id="UP000522262"/>
    </source>
</evidence>
<keyword evidence="2 6" id="KW-0378">Hydrolase</keyword>
<dbReference type="EC" id="3.6.4.13" evidence="6"/>
<feature type="domain" description="Helicase C-terminal" evidence="9">
    <location>
        <begin position="729"/>
        <end position="892"/>
    </location>
</feature>
<evidence type="ECO:0000256" key="7">
    <source>
        <dbReference type="SAM" id="MobiDB-lite"/>
    </source>
</evidence>
<feature type="compositionally biased region" description="Polar residues" evidence="7">
    <location>
        <begin position="54"/>
        <end position="63"/>
    </location>
</feature>
<dbReference type="InterPro" id="IPR011545">
    <property type="entry name" value="DEAD/DEAH_box_helicase_dom"/>
</dbReference>
<comment type="similarity">
    <text evidence="6">Belongs to the DEAD box helicase family.</text>
</comment>
<dbReference type="GO" id="GO:0005524">
    <property type="term" value="F:ATP binding"/>
    <property type="evidence" value="ECO:0007669"/>
    <property type="project" value="UniProtKB-UniRule"/>
</dbReference>
<evidence type="ECO:0000259" key="8">
    <source>
        <dbReference type="PROSITE" id="PS51192"/>
    </source>
</evidence>
<keyword evidence="1 6" id="KW-0547">Nucleotide-binding</keyword>
<keyword evidence="3 6" id="KW-0347">Helicase</keyword>
<dbReference type="PROSITE" id="PS00039">
    <property type="entry name" value="DEAD_ATP_HELICASE"/>
    <property type="match status" value="1"/>
</dbReference>
<protein>
    <recommendedName>
        <fullName evidence="6">ATP-dependent RNA helicase</fullName>
        <ecNumber evidence="6">3.6.4.13</ecNumber>
    </recommendedName>
</protein>
<comment type="function">
    <text evidence="6">RNA helicase.</text>
</comment>
<name>A0A8H5J0W7_9HYPO</name>
<reference evidence="10 11" key="1">
    <citation type="submission" date="2020-05" db="EMBL/GenBank/DDBJ databases">
        <title>Identification and distribution of gene clusters putatively required for synthesis of sphingolipid metabolism inhibitors in phylogenetically diverse species of the filamentous fungus Fusarium.</title>
        <authorList>
            <person name="Kim H.-S."/>
            <person name="Busman M."/>
            <person name="Brown D.W."/>
            <person name="Divon H."/>
            <person name="Uhlig S."/>
            <person name="Proctor R.H."/>
        </authorList>
    </citation>
    <scope>NUCLEOTIDE SEQUENCE [LARGE SCALE GENOMIC DNA]</scope>
    <source>
        <strain evidence="10 11">NRRL 53147</strain>
    </source>
</reference>
<dbReference type="CDD" id="cd17956">
    <property type="entry name" value="DEADc_DDX51"/>
    <property type="match status" value="1"/>
</dbReference>
<feature type="compositionally biased region" description="Basic and acidic residues" evidence="7">
    <location>
        <begin position="76"/>
        <end position="110"/>
    </location>
</feature>
<dbReference type="CDD" id="cd18787">
    <property type="entry name" value="SF2_C_DEAD"/>
    <property type="match status" value="1"/>
</dbReference>
<dbReference type="SMART" id="SM00490">
    <property type="entry name" value="HELICc"/>
    <property type="match status" value="1"/>
</dbReference>
<feature type="compositionally biased region" description="Pro residues" evidence="7">
    <location>
        <begin position="1"/>
        <end position="10"/>
    </location>
</feature>
<comment type="caution">
    <text evidence="10">The sequence shown here is derived from an EMBL/GenBank/DDBJ whole genome shotgun (WGS) entry which is preliminary data.</text>
</comment>
<evidence type="ECO:0000256" key="1">
    <source>
        <dbReference type="ARBA" id="ARBA00022741"/>
    </source>
</evidence>
<feature type="domain" description="Helicase ATP-binding" evidence="8">
    <location>
        <begin position="369"/>
        <end position="618"/>
    </location>
</feature>
<dbReference type="EMBL" id="JAAOAM010000125">
    <property type="protein sequence ID" value="KAF5545510.1"/>
    <property type="molecule type" value="Genomic_DNA"/>
</dbReference>
<dbReference type="AlphaFoldDB" id="A0A8H5J0W7"/>
<evidence type="ECO:0000259" key="9">
    <source>
        <dbReference type="PROSITE" id="PS51194"/>
    </source>
</evidence>
<feature type="compositionally biased region" description="Low complexity" evidence="7">
    <location>
        <begin position="686"/>
        <end position="710"/>
    </location>
</feature>
<dbReference type="PROSITE" id="PS51194">
    <property type="entry name" value="HELICASE_CTER"/>
    <property type="match status" value="1"/>
</dbReference>
<dbReference type="GO" id="GO:0003723">
    <property type="term" value="F:RNA binding"/>
    <property type="evidence" value="ECO:0007669"/>
    <property type="project" value="UniProtKB-UniRule"/>
</dbReference>
<dbReference type="PROSITE" id="PS51192">
    <property type="entry name" value="HELICASE_ATP_BIND_1"/>
    <property type="match status" value="1"/>
</dbReference>
<dbReference type="InterPro" id="IPR014001">
    <property type="entry name" value="Helicase_ATP-bd"/>
</dbReference>
<dbReference type="Proteomes" id="UP000522262">
    <property type="component" value="Unassembled WGS sequence"/>
</dbReference>
<feature type="region of interest" description="Disordered" evidence="7">
    <location>
        <begin position="278"/>
        <end position="312"/>
    </location>
</feature>
<feature type="compositionally biased region" description="Basic and acidic residues" evidence="7">
    <location>
        <begin position="142"/>
        <end position="151"/>
    </location>
</feature>
<dbReference type="InterPro" id="IPR001650">
    <property type="entry name" value="Helicase_C-like"/>
</dbReference>
<evidence type="ECO:0000256" key="6">
    <source>
        <dbReference type="RuleBase" id="RU365068"/>
    </source>
</evidence>
<accession>A0A8H5J0W7</accession>
<feature type="compositionally biased region" description="Basic residues" evidence="7">
    <location>
        <begin position="234"/>
        <end position="243"/>
    </location>
</feature>
<dbReference type="InterPro" id="IPR027417">
    <property type="entry name" value="P-loop_NTPase"/>
</dbReference>
<feature type="compositionally biased region" description="Acidic residues" evidence="7">
    <location>
        <begin position="281"/>
        <end position="290"/>
    </location>
</feature>
<evidence type="ECO:0000256" key="5">
    <source>
        <dbReference type="ARBA" id="ARBA00022884"/>
    </source>
</evidence>
<dbReference type="PANTHER" id="PTHR24031">
    <property type="entry name" value="RNA HELICASE"/>
    <property type="match status" value="1"/>
</dbReference>
<organism evidence="10 11">
    <name type="scientific">Fusarium mexicanum</name>
    <dbReference type="NCBI Taxonomy" id="751941"/>
    <lineage>
        <taxon>Eukaryota</taxon>
        <taxon>Fungi</taxon>
        <taxon>Dikarya</taxon>
        <taxon>Ascomycota</taxon>
        <taxon>Pezizomycotina</taxon>
        <taxon>Sordariomycetes</taxon>
        <taxon>Hypocreomycetidae</taxon>
        <taxon>Hypocreales</taxon>
        <taxon>Nectriaceae</taxon>
        <taxon>Fusarium</taxon>
        <taxon>Fusarium fujikuroi species complex</taxon>
    </lineage>
</organism>
<keyword evidence="11" id="KW-1185">Reference proteome</keyword>
<dbReference type="GO" id="GO:0016787">
    <property type="term" value="F:hydrolase activity"/>
    <property type="evidence" value="ECO:0007669"/>
    <property type="project" value="UniProtKB-KW"/>
</dbReference>
<evidence type="ECO:0000256" key="3">
    <source>
        <dbReference type="ARBA" id="ARBA00022806"/>
    </source>
</evidence>
<dbReference type="Pfam" id="PF00270">
    <property type="entry name" value="DEAD"/>
    <property type="match status" value="2"/>
</dbReference>
<evidence type="ECO:0000313" key="10">
    <source>
        <dbReference type="EMBL" id="KAF5545510.1"/>
    </source>
</evidence>